<evidence type="ECO:0000256" key="8">
    <source>
        <dbReference type="ARBA" id="ARBA00022741"/>
    </source>
</evidence>
<dbReference type="InterPro" id="IPR006204">
    <property type="entry name" value="GHMP_kinase_N_dom"/>
</dbReference>
<keyword evidence="8 12" id="KW-0547">Nucleotide-binding</keyword>
<comment type="function">
    <text evidence="12">Catalyzes the ATP-dependent phosphorylation of L-homoserine to L-homoserine phosphate.</text>
</comment>
<dbReference type="PRINTS" id="PR00958">
    <property type="entry name" value="HOMSERKINASE"/>
</dbReference>
<sequence>MNIIVPATSANLGPGFDSLGLALGLYNKIQITPAHITSIQIVGEGEHYVKLKVDNVFVKIFSQILERYDRGAHCKFLFENAIPVSRGLGSSSAVIVSAIYAALTYVGEAIDKQKILNLAIEYENHPDNVTPAVFGGFNVAILEHYGNKIQSQNVVHMHTDIPDSVCAVVAIPTRTMSTKHSRKALPKYYSLKDCVFNLSHSSLLSVAFFQRDWEKLRLASRDRIHQNTRMKALPMLFALQKTALEHGALLSTLSGSGSSFLNICYRDDSKKLASVLAKRFPQCRILELGFDNMGVREF</sequence>
<evidence type="ECO:0000256" key="12">
    <source>
        <dbReference type="HAMAP-Rule" id="MF_00384"/>
    </source>
</evidence>
<gene>
    <name evidence="12" type="primary">thrB</name>
    <name evidence="15" type="ORF">CQA54_00235</name>
</gene>
<dbReference type="OrthoDB" id="9769912at2"/>
<dbReference type="AlphaFoldDB" id="A0A3D8ITD2"/>
<keyword evidence="6 12" id="KW-0808">Transferase</keyword>
<evidence type="ECO:0000256" key="5">
    <source>
        <dbReference type="ARBA" id="ARBA00022605"/>
    </source>
</evidence>
<dbReference type="PROSITE" id="PS00627">
    <property type="entry name" value="GHMP_KINASES_ATP"/>
    <property type="match status" value="1"/>
</dbReference>
<evidence type="ECO:0000259" key="13">
    <source>
        <dbReference type="Pfam" id="PF00288"/>
    </source>
</evidence>
<comment type="similarity">
    <text evidence="2 12">Belongs to the GHMP kinase family. Homoserine kinase subfamily.</text>
</comment>
<dbReference type="Gene3D" id="3.30.70.890">
    <property type="entry name" value="GHMP kinase, C-terminal domain"/>
    <property type="match status" value="1"/>
</dbReference>
<dbReference type="InterPro" id="IPR000870">
    <property type="entry name" value="Homoserine_kinase"/>
</dbReference>
<dbReference type="EC" id="2.7.1.39" evidence="3 12"/>
<evidence type="ECO:0000259" key="14">
    <source>
        <dbReference type="Pfam" id="PF08544"/>
    </source>
</evidence>
<organism evidence="15 16">
    <name type="scientific">Helicobacter equorum</name>
    <dbReference type="NCBI Taxonomy" id="361872"/>
    <lineage>
        <taxon>Bacteria</taxon>
        <taxon>Pseudomonadati</taxon>
        <taxon>Campylobacterota</taxon>
        <taxon>Epsilonproteobacteria</taxon>
        <taxon>Campylobacterales</taxon>
        <taxon>Helicobacteraceae</taxon>
        <taxon>Helicobacter</taxon>
    </lineage>
</organism>
<keyword evidence="7 12" id="KW-0791">Threonine biosynthesis</keyword>
<feature type="domain" description="GHMP kinase N-terminal" evidence="13">
    <location>
        <begin position="55"/>
        <end position="136"/>
    </location>
</feature>
<dbReference type="RefSeq" id="WP_115570245.1">
    <property type="nucleotide sequence ID" value="NZ_NXLT01000001.1"/>
</dbReference>
<dbReference type="Gene3D" id="3.30.230.10">
    <property type="match status" value="1"/>
</dbReference>
<dbReference type="NCBIfam" id="TIGR00191">
    <property type="entry name" value="thrB"/>
    <property type="match status" value="1"/>
</dbReference>
<evidence type="ECO:0000256" key="11">
    <source>
        <dbReference type="ARBA" id="ARBA00049375"/>
    </source>
</evidence>
<dbReference type="Pfam" id="PF08544">
    <property type="entry name" value="GHMP_kinases_C"/>
    <property type="match status" value="1"/>
</dbReference>
<dbReference type="Pfam" id="PF00288">
    <property type="entry name" value="GHMP_kinases_N"/>
    <property type="match status" value="1"/>
</dbReference>
<evidence type="ECO:0000313" key="16">
    <source>
        <dbReference type="Proteomes" id="UP000256514"/>
    </source>
</evidence>
<dbReference type="Proteomes" id="UP000256514">
    <property type="component" value="Unassembled WGS sequence"/>
</dbReference>
<keyword evidence="5 12" id="KW-0028">Amino-acid biosynthesis</keyword>
<dbReference type="GO" id="GO:0004413">
    <property type="term" value="F:homoserine kinase activity"/>
    <property type="evidence" value="ECO:0007669"/>
    <property type="project" value="UniProtKB-UniRule"/>
</dbReference>
<dbReference type="InterPro" id="IPR020568">
    <property type="entry name" value="Ribosomal_Su5_D2-typ_SF"/>
</dbReference>
<dbReference type="SUPFAM" id="SSF55060">
    <property type="entry name" value="GHMP Kinase, C-terminal domain"/>
    <property type="match status" value="1"/>
</dbReference>
<dbReference type="InterPro" id="IPR006203">
    <property type="entry name" value="GHMP_knse_ATP-bd_CS"/>
</dbReference>
<dbReference type="HAMAP" id="MF_00384">
    <property type="entry name" value="Homoser_kinase"/>
    <property type="match status" value="1"/>
</dbReference>
<protein>
    <recommendedName>
        <fullName evidence="4 12">Homoserine kinase</fullName>
        <shortName evidence="12">HK</shortName>
        <shortName evidence="12">HSK</shortName>
        <ecNumber evidence="3 12">2.7.1.39</ecNumber>
    </recommendedName>
</protein>
<evidence type="ECO:0000256" key="4">
    <source>
        <dbReference type="ARBA" id="ARBA00017858"/>
    </source>
</evidence>
<dbReference type="PANTHER" id="PTHR20861">
    <property type="entry name" value="HOMOSERINE/4-DIPHOSPHOCYTIDYL-2-C-METHYL-D-ERYTHRITOL KINASE"/>
    <property type="match status" value="1"/>
</dbReference>
<dbReference type="EMBL" id="NXLT01000001">
    <property type="protein sequence ID" value="RDU68283.1"/>
    <property type="molecule type" value="Genomic_DNA"/>
</dbReference>
<dbReference type="GO" id="GO:0009088">
    <property type="term" value="P:threonine biosynthetic process"/>
    <property type="evidence" value="ECO:0007669"/>
    <property type="project" value="UniProtKB-UniRule"/>
</dbReference>
<keyword evidence="10 12" id="KW-0067">ATP-binding</keyword>
<keyword evidence="12" id="KW-0963">Cytoplasm</keyword>
<proteinExistence type="inferred from homology"/>
<dbReference type="PIRSF" id="PIRSF000676">
    <property type="entry name" value="Homoser_kin"/>
    <property type="match status" value="1"/>
</dbReference>
<evidence type="ECO:0000256" key="3">
    <source>
        <dbReference type="ARBA" id="ARBA00012078"/>
    </source>
</evidence>
<keyword evidence="9 12" id="KW-0418">Kinase</keyword>
<comment type="pathway">
    <text evidence="1 12">Amino-acid biosynthesis; L-threonine biosynthesis; L-threonine from L-aspartate: step 4/5.</text>
</comment>
<evidence type="ECO:0000256" key="9">
    <source>
        <dbReference type="ARBA" id="ARBA00022777"/>
    </source>
</evidence>
<name>A0A3D8ITD2_9HELI</name>
<accession>A0A3D8ITD2</accession>
<dbReference type="InterPro" id="IPR013750">
    <property type="entry name" value="GHMP_kinase_C_dom"/>
</dbReference>
<feature type="binding site" evidence="12">
    <location>
        <begin position="83"/>
        <end position="93"/>
    </location>
    <ligand>
        <name>ATP</name>
        <dbReference type="ChEBI" id="CHEBI:30616"/>
    </ligand>
</feature>
<dbReference type="GO" id="GO:0005524">
    <property type="term" value="F:ATP binding"/>
    <property type="evidence" value="ECO:0007669"/>
    <property type="project" value="UniProtKB-UniRule"/>
</dbReference>
<dbReference type="SUPFAM" id="SSF54211">
    <property type="entry name" value="Ribosomal protein S5 domain 2-like"/>
    <property type="match status" value="1"/>
</dbReference>
<evidence type="ECO:0000256" key="1">
    <source>
        <dbReference type="ARBA" id="ARBA00005015"/>
    </source>
</evidence>
<dbReference type="PANTHER" id="PTHR20861:SF1">
    <property type="entry name" value="HOMOSERINE KINASE"/>
    <property type="match status" value="1"/>
</dbReference>
<dbReference type="InterPro" id="IPR036554">
    <property type="entry name" value="GHMP_kinase_C_sf"/>
</dbReference>
<dbReference type="InterPro" id="IPR014721">
    <property type="entry name" value="Ribsml_uS5_D2-typ_fold_subgr"/>
</dbReference>
<comment type="catalytic activity">
    <reaction evidence="11 12">
        <text>L-homoserine + ATP = O-phospho-L-homoserine + ADP + H(+)</text>
        <dbReference type="Rhea" id="RHEA:13985"/>
        <dbReference type="ChEBI" id="CHEBI:15378"/>
        <dbReference type="ChEBI" id="CHEBI:30616"/>
        <dbReference type="ChEBI" id="CHEBI:57476"/>
        <dbReference type="ChEBI" id="CHEBI:57590"/>
        <dbReference type="ChEBI" id="CHEBI:456216"/>
        <dbReference type="EC" id="2.7.1.39"/>
    </reaction>
</comment>
<evidence type="ECO:0000313" key="15">
    <source>
        <dbReference type="EMBL" id="RDU68283.1"/>
    </source>
</evidence>
<evidence type="ECO:0000256" key="7">
    <source>
        <dbReference type="ARBA" id="ARBA00022697"/>
    </source>
</evidence>
<reference evidence="15 16" key="1">
    <citation type="submission" date="2018-04" db="EMBL/GenBank/DDBJ databases">
        <title>Novel Campyloabacter and Helicobacter Species and Strains.</title>
        <authorList>
            <person name="Mannion A.J."/>
            <person name="Shen Z."/>
            <person name="Fox J.G."/>
        </authorList>
    </citation>
    <scope>NUCLEOTIDE SEQUENCE [LARGE SCALE GENOMIC DNA]</scope>
    <source>
        <strain evidence="15 16">MIT 12-6600</strain>
    </source>
</reference>
<comment type="subcellular location">
    <subcellularLocation>
        <location evidence="12">Cytoplasm</location>
    </subcellularLocation>
</comment>
<comment type="caution">
    <text evidence="15">The sequence shown here is derived from an EMBL/GenBank/DDBJ whole genome shotgun (WGS) entry which is preliminary data.</text>
</comment>
<evidence type="ECO:0000256" key="10">
    <source>
        <dbReference type="ARBA" id="ARBA00022840"/>
    </source>
</evidence>
<evidence type="ECO:0000256" key="2">
    <source>
        <dbReference type="ARBA" id="ARBA00007370"/>
    </source>
</evidence>
<dbReference type="GO" id="GO:0005737">
    <property type="term" value="C:cytoplasm"/>
    <property type="evidence" value="ECO:0007669"/>
    <property type="project" value="UniProtKB-SubCell"/>
</dbReference>
<keyword evidence="16" id="KW-1185">Reference proteome</keyword>
<dbReference type="UniPathway" id="UPA00050">
    <property type="reaction ID" value="UER00064"/>
</dbReference>
<evidence type="ECO:0000256" key="6">
    <source>
        <dbReference type="ARBA" id="ARBA00022679"/>
    </source>
</evidence>
<feature type="domain" description="GHMP kinase C-terminal" evidence="14">
    <location>
        <begin position="207"/>
        <end position="281"/>
    </location>
</feature>